<evidence type="ECO:0000256" key="7">
    <source>
        <dbReference type="ARBA" id="ARBA00022989"/>
    </source>
</evidence>
<dbReference type="PANTHER" id="PTHR30614">
    <property type="entry name" value="MEMBRANE COMPONENT OF AMINO ACID ABC TRANSPORTER"/>
    <property type="match status" value="1"/>
</dbReference>
<reference evidence="11 12" key="1">
    <citation type="submission" date="2016-10" db="EMBL/GenBank/DDBJ databases">
        <authorList>
            <person name="de Groot N.N."/>
        </authorList>
    </citation>
    <scope>NUCLEOTIDE SEQUENCE [LARGE SCALE GENOMIC DNA]</scope>
    <source>
        <strain evidence="11 12">DSM 18978</strain>
    </source>
</reference>
<evidence type="ECO:0000256" key="6">
    <source>
        <dbReference type="ARBA" id="ARBA00022970"/>
    </source>
</evidence>
<evidence type="ECO:0000256" key="3">
    <source>
        <dbReference type="ARBA" id="ARBA00022448"/>
    </source>
</evidence>
<dbReference type="Pfam" id="PF00528">
    <property type="entry name" value="BPD_transp_1"/>
    <property type="match status" value="1"/>
</dbReference>
<dbReference type="PANTHER" id="PTHR30614:SF0">
    <property type="entry name" value="L-CYSTINE TRANSPORT SYSTEM PERMEASE PROTEIN TCYL"/>
    <property type="match status" value="1"/>
</dbReference>
<evidence type="ECO:0000256" key="4">
    <source>
        <dbReference type="ARBA" id="ARBA00022475"/>
    </source>
</evidence>
<feature type="transmembrane region" description="Helical" evidence="9">
    <location>
        <begin position="86"/>
        <end position="108"/>
    </location>
</feature>
<evidence type="ECO:0000313" key="12">
    <source>
        <dbReference type="Proteomes" id="UP000198636"/>
    </source>
</evidence>
<keyword evidence="7 9" id="KW-1133">Transmembrane helix</keyword>
<feature type="transmembrane region" description="Helical" evidence="9">
    <location>
        <begin position="191"/>
        <end position="211"/>
    </location>
</feature>
<dbReference type="AlphaFoldDB" id="A0A1G5F649"/>
<dbReference type="SUPFAM" id="SSF161098">
    <property type="entry name" value="MetI-like"/>
    <property type="match status" value="1"/>
</dbReference>
<keyword evidence="12" id="KW-1185">Reference proteome</keyword>
<dbReference type="RefSeq" id="WP_091541425.1">
    <property type="nucleotide sequence ID" value="NZ_FMUS01000006.1"/>
</dbReference>
<evidence type="ECO:0000256" key="9">
    <source>
        <dbReference type="RuleBase" id="RU363032"/>
    </source>
</evidence>
<proteinExistence type="inferred from homology"/>
<feature type="domain" description="ABC transmembrane type-1" evidence="10">
    <location>
        <begin position="21"/>
        <end position="212"/>
    </location>
</feature>
<accession>A0A1G5F649</accession>
<protein>
    <submittedName>
        <fullName evidence="11">Amino acid ABC transporter membrane protein, PAAT family (TC 3.A.1.3.-)</fullName>
    </submittedName>
</protein>
<comment type="similarity">
    <text evidence="2 9">Belongs to the binding-protein-dependent transport system permease family.</text>
</comment>
<dbReference type="InterPro" id="IPR043429">
    <property type="entry name" value="ArtM/GltK/GlnP/TcyL/YhdX-like"/>
</dbReference>
<evidence type="ECO:0000259" key="10">
    <source>
        <dbReference type="PROSITE" id="PS50928"/>
    </source>
</evidence>
<keyword evidence="3 9" id="KW-0813">Transport</keyword>
<dbReference type="STRING" id="1120976.SAMN03080606_01347"/>
<keyword evidence="5 9" id="KW-0812">Transmembrane</keyword>
<evidence type="ECO:0000256" key="5">
    <source>
        <dbReference type="ARBA" id="ARBA00022692"/>
    </source>
</evidence>
<dbReference type="OrthoDB" id="9787841at2"/>
<gene>
    <name evidence="11" type="ORF">SAMN03080606_01347</name>
</gene>
<dbReference type="GO" id="GO:0043190">
    <property type="term" value="C:ATP-binding cassette (ABC) transporter complex"/>
    <property type="evidence" value="ECO:0007669"/>
    <property type="project" value="InterPro"/>
</dbReference>
<dbReference type="EMBL" id="FMUS01000006">
    <property type="protein sequence ID" value="SCY34370.1"/>
    <property type="molecule type" value="Genomic_DNA"/>
</dbReference>
<feature type="transmembrane region" description="Helical" evidence="9">
    <location>
        <begin position="59"/>
        <end position="80"/>
    </location>
</feature>
<keyword evidence="6" id="KW-0029">Amino-acid transport</keyword>
<keyword evidence="8 9" id="KW-0472">Membrane</keyword>
<evidence type="ECO:0000313" key="11">
    <source>
        <dbReference type="EMBL" id="SCY34370.1"/>
    </source>
</evidence>
<organism evidence="11 12">
    <name type="scientific">Alkaliphilus peptidifermentans DSM 18978</name>
    <dbReference type="NCBI Taxonomy" id="1120976"/>
    <lineage>
        <taxon>Bacteria</taxon>
        <taxon>Bacillati</taxon>
        <taxon>Bacillota</taxon>
        <taxon>Clostridia</taxon>
        <taxon>Peptostreptococcales</taxon>
        <taxon>Natronincolaceae</taxon>
        <taxon>Alkaliphilus</taxon>
    </lineage>
</organism>
<sequence>MNFNIDYGFMLQILPRILKTLHITLGLATMAMILGLIIATILALIGVFKIKVLHPLSKVYISFFRGTPLLAQLFLLYFGIPRVLPIFAGMNAYTAALIGLSLHSAAYMSETIRGAVISIDKGQMEACLSVGMSKLQGMRRVVLPQAFRIVVPPLVNSFISLIKESSLAFTLGVAEMLAQAKMSAASTYQFFESYLVVLLVYWAIAIVVGILQDKLEAKLNQAY</sequence>
<dbReference type="PROSITE" id="PS50928">
    <property type="entry name" value="ABC_TM1"/>
    <property type="match status" value="1"/>
</dbReference>
<dbReference type="GO" id="GO:0015184">
    <property type="term" value="F:L-cystine transmembrane transporter activity"/>
    <property type="evidence" value="ECO:0007669"/>
    <property type="project" value="TreeGrafter"/>
</dbReference>
<dbReference type="Gene3D" id="1.10.3720.10">
    <property type="entry name" value="MetI-like"/>
    <property type="match status" value="1"/>
</dbReference>
<name>A0A1G5F649_9FIRM</name>
<keyword evidence="4" id="KW-1003">Cell membrane</keyword>
<dbReference type="InterPro" id="IPR000515">
    <property type="entry name" value="MetI-like"/>
</dbReference>
<comment type="subcellular location">
    <subcellularLocation>
        <location evidence="1 9">Cell membrane</location>
        <topology evidence="1 9">Multi-pass membrane protein</topology>
    </subcellularLocation>
</comment>
<dbReference type="InterPro" id="IPR035906">
    <property type="entry name" value="MetI-like_sf"/>
</dbReference>
<dbReference type="CDD" id="cd06261">
    <property type="entry name" value="TM_PBP2"/>
    <property type="match status" value="1"/>
</dbReference>
<dbReference type="NCBIfam" id="TIGR01726">
    <property type="entry name" value="HEQRo_perm_3TM"/>
    <property type="match status" value="1"/>
</dbReference>
<dbReference type="Proteomes" id="UP000198636">
    <property type="component" value="Unassembled WGS sequence"/>
</dbReference>
<evidence type="ECO:0000256" key="2">
    <source>
        <dbReference type="ARBA" id="ARBA00009306"/>
    </source>
</evidence>
<dbReference type="FunFam" id="1.10.3720.10:FF:000009">
    <property type="entry name" value="Amino acid ABC transporter permease"/>
    <property type="match status" value="1"/>
</dbReference>
<dbReference type="InterPro" id="IPR010065">
    <property type="entry name" value="AA_ABC_transptr_permease_3TM"/>
</dbReference>
<evidence type="ECO:0000256" key="1">
    <source>
        <dbReference type="ARBA" id="ARBA00004651"/>
    </source>
</evidence>
<evidence type="ECO:0000256" key="8">
    <source>
        <dbReference type="ARBA" id="ARBA00023136"/>
    </source>
</evidence>
<feature type="transmembrane region" description="Helical" evidence="9">
    <location>
        <begin position="20"/>
        <end position="47"/>
    </location>
</feature>